<keyword evidence="1" id="KW-0472">Membrane</keyword>
<protein>
    <submittedName>
        <fullName evidence="2">Uncharacterized protein</fullName>
    </submittedName>
</protein>
<feature type="transmembrane region" description="Helical" evidence="1">
    <location>
        <begin position="86"/>
        <end position="110"/>
    </location>
</feature>
<feature type="transmembrane region" description="Helical" evidence="1">
    <location>
        <begin position="38"/>
        <end position="56"/>
    </location>
</feature>
<dbReference type="AlphaFoldDB" id="A0A931GA68"/>
<feature type="transmembrane region" description="Helical" evidence="1">
    <location>
        <begin position="12"/>
        <end position="32"/>
    </location>
</feature>
<comment type="caution">
    <text evidence="2">The sequence shown here is derived from an EMBL/GenBank/DDBJ whole genome shotgun (WGS) entry which is preliminary data.</text>
</comment>
<keyword evidence="1" id="KW-0812">Transmembrane</keyword>
<evidence type="ECO:0000313" key="3">
    <source>
        <dbReference type="Proteomes" id="UP000596932"/>
    </source>
</evidence>
<dbReference type="RefSeq" id="WP_196474133.1">
    <property type="nucleotide sequence ID" value="NZ_JACFYX020000004.1"/>
</dbReference>
<organism evidence="2 3">
    <name type="scientific">Pseudomonas chaetocerotis</name>
    <dbReference type="NCBI Taxonomy" id="2758695"/>
    <lineage>
        <taxon>Bacteria</taxon>
        <taxon>Pseudomonadati</taxon>
        <taxon>Pseudomonadota</taxon>
        <taxon>Gammaproteobacteria</taxon>
        <taxon>Pseudomonadales</taxon>
        <taxon>Pseudomonadaceae</taxon>
        <taxon>Pseudomonas</taxon>
    </lineage>
</organism>
<keyword evidence="3" id="KW-1185">Reference proteome</keyword>
<reference evidence="2" key="1">
    <citation type="submission" date="2020-07" db="EMBL/GenBank/DDBJ databases">
        <title>Pseudomonas chaetoceroseae sp. nov., a new member of the Pseudomonas oleovorans group isolated from a culture of Chaetoceros calcitrans.</title>
        <authorList>
            <person name="Girard L."/>
            <person name="Lood C."/>
            <person name="De Mot R."/>
            <person name="Baudart J."/>
        </authorList>
    </citation>
    <scope>NUCLEOTIDE SEQUENCE</scope>
    <source>
        <strain evidence="2">536</strain>
    </source>
</reference>
<evidence type="ECO:0000313" key="2">
    <source>
        <dbReference type="EMBL" id="MBG0834492.1"/>
    </source>
</evidence>
<dbReference type="Proteomes" id="UP000596932">
    <property type="component" value="Unassembled WGS sequence"/>
</dbReference>
<accession>A0A931GA68</accession>
<proteinExistence type="predicted"/>
<keyword evidence="1" id="KW-1133">Transmembrane helix</keyword>
<dbReference type="EMBL" id="JACFYX010000003">
    <property type="protein sequence ID" value="MBG0834492.1"/>
    <property type="molecule type" value="Genomic_DNA"/>
</dbReference>
<evidence type="ECO:0000256" key="1">
    <source>
        <dbReference type="SAM" id="Phobius"/>
    </source>
</evidence>
<name>A0A931GA68_9PSED</name>
<gene>
    <name evidence="2" type="ORF">H3221_05140</name>
</gene>
<sequence length="698" mass="76158">MSANTDEYDSPAALTIVAAMASFIVPLSLGILLQWEQVLGLIQAAIIALGVVAITGHPGLYKHFPLPLMSLILGFSFNLWGEVSGFLGFFVGLFVLLFSGVHLFFWMQFLGFTSKDFRYRHTLSSHGRKVDWEPTSRSDYLPQHGTAWLARTIAGFAWAIDGRVSEQLQAGVDQWSRPIARVTAASPAPTEPPVAVGTPTPEHRCQGQIDGSGRLTFNAPGGSHMLRGEPFSAVDGQGAPGFGLWLDDQPTGLLLEQGASVLWSDDGQSLVCFARAESQSFEETTSWLWRSASGWRPLEEPWQSLVDEPLLEWGAPVRLEGGRLFYDALMHGPQAERSMSLTLCIELEGERAGTASLQPASMSGDAQPCLTLLRKSRDGRRHAFACHIGAWQLPGLWCLDHRISDCGRYLALIAFAEAPAIPHQLVVADVLARRLLRVDEALLIARLEAFEEGVIRLQQIVGRRASAMGTGPLPHLEALAPSAEQADAFVALGRLHHRITQIAVDPWSLRLLPNWRLQWRPVPASAQGDYLLAAPGAGDAAWLFGLDSYVREGNSLPGGACVLTASGCGVADLAPSMAWSADGRYLALSRRVIGEVTVQWHLLLLDTQDHTLRHAPQPLAAMPCFEAFDAAGLHVSGVEQQVQLVAMQALLALPRQMLIRTGDIWLLAEQLSDAVHWHHLDSRHLQSWRSPAGESSRA</sequence>
<feature type="transmembrane region" description="Helical" evidence="1">
    <location>
        <begin position="63"/>
        <end position="80"/>
    </location>
</feature>